<protein>
    <submittedName>
        <fullName evidence="1">AraC family transcriptional regulator</fullName>
    </submittedName>
</protein>
<organism evidence="1 2">
    <name type="scientific">Saccharibacillus sacchari</name>
    <dbReference type="NCBI Taxonomy" id="456493"/>
    <lineage>
        <taxon>Bacteria</taxon>
        <taxon>Bacillati</taxon>
        <taxon>Bacillota</taxon>
        <taxon>Bacilli</taxon>
        <taxon>Bacillales</taxon>
        <taxon>Paenibacillaceae</taxon>
        <taxon>Saccharibacillus</taxon>
    </lineage>
</organism>
<evidence type="ECO:0000313" key="1">
    <source>
        <dbReference type="EMBL" id="MEJ8305155.1"/>
    </source>
</evidence>
<dbReference type="Proteomes" id="UP001380953">
    <property type="component" value="Unassembled WGS sequence"/>
</dbReference>
<gene>
    <name evidence="1" type="ORF">WKI47_14715</name>
</gene>
<dbReference type="EMBL" id="JBBKAR010000039">
    <property type="protein sequence ID" value="MEJ8305155.1"/>
    <property type="molecule type" value="Genomic_DNA"/>
</dbReference>
<evidence type="ECO:0000313" key="2">
    <source>
        <dbReference type="Proteomes" id="UP001380953"/>
    </source>
</evidence>
<proteinExistence type="predicted"/>
<comment type="caution">
    <text evidence="1">The sequence shown here is derived from an EMBL/GenBank/DDBJ whole genome shotgun (WGS) entry which is preliminary data.</text>
</comment>
<name>A0ACC6PE36_9BACL</name>
<sequence length="308" mass="35479">MAVGMEKTMTFPRQLSKVTNRTGSLQDTGLSAITFCQQNQGQIGSYFLQDHLLLYIKSGKYQVRFRNQNYTVRDNEMIFIPKSTLIEYDKSGTPESGYVLDYMMFFLDEKLLDEFVQFAGLKPIESVHQHVPVSILPVTPLTRTYFESLQPYFYHADRIGDGLVKIKLMELLVHLTDTDERFLQQILEPGNPVNRSIHVVMEENFTHPVSLGDLAYLSGKSLSTFKREFQATFGTSPLKWIRNRRLEQAEQMVAGTELSITEICYTVGFENITHFSKVFKLRFGVSPSEFRQKARLERMAAIELNEQV</sequence>
<accession>A0ACC6PE36</accession>
<keyword evidence="2" id="KW-1185">Reference proteome</keyword>
<reference evidence="1" key="1">
    <citation type="submission" date="2024-03" db="EMBL/GenBank/DDBJ databases">
        <title>Whole genome sequecning of epiphytes from Marcgravia umbellata leaves.</title>
        <authorList>
            <person name="Kumar G."/>
            <person name="Savka M.A."/>
        </authorList>
    </citation>
    <scope>NUCLEOTIDE SEQUENCE</scope>
    <source>
        <strain evidence="1">RIT_BL5</strain>
    </source>
</reference>